<dbReference type="EMBL" id="CXWD01000009">
    <property type="protein sequence ID" value="CTQ70972.1"/>
    <property type="molecule type" value="Genomic_DNA"/>
</dbReference>
<organism evidence="1 2">
    <name type="scientific">Roseibium alexandrii</name>
    <dbReference type="NCBI Taxonomy" id="388408"/>
    <lineage>
        <taxon>Bacteria</taxon>
        <taxon>Pseudomonadati</taxon>
        <taxon>Pseudomonadota</taxon>
        <taxon>Alphaproteobacteria</taxon>
        <taxon>Hyphomicrobiales</taxon>
        <taxon>Stappiaceae</taxon>
        <taxon>Roseibium</taxon>
    </lineage>
</organism>
<dbReference type="InterPro" id="IPR021070">
    <property type="entry name" value="Killing_trait_RebB"/>
</dbReference>
<dbReference type="Pfam" id="PF11747">
    <property type="entry name" value="RebB"/>
    <property type="match status" value="1"/>
</dbReference>
<dbReference type="STRING" id="388408.LAX5112_02672"/>
<evidence type="ECO:0000313" key="1">
    <source>
        <dbReference type="EMBL" id="CTQ70972.1"/>
    </source>
</evidence>
<evidence type="ECO:0000313" key="2">
    <source>
        <dbReference type="Proteomes" id="UP000053235"/>
    </source>
</evidence>
<gene>
    <name evidence="1" type="ORF">LAX5112_02672</name>
</gene>
<reference evidence="2" key="1">
    <citation type="submission" date="2015-07" db="EMBL/GenBank/DDBJ databases">
        <authorList>
            <person name="Rodrigo-Torres Lidia"/>
            <person name="Arahal R.David."/>
        </authorList>
    </citation>
    <scope>NUCLEOTIDE SEQUENCE [LARGE SCALE GENOMIC DNA]</scope>
    <source>
        <strain evidence="2">CECT 5112</strain>
    </source>
</reference>
<dbReference type="Proteomes" id="UP000053235">
    <property type="component" value="Unassembled WGS sequence"/>
</dbReference>
<proteinExistence type="predicted"/>
<name>A0A0M7A943_9HYPH</name>
<accession>A0A0M7A943</accession>
<sequence>MPSKSQAQPEQPADVPLNTLEADMETLSKIGEAANLNDLVLGVSPAVAVASLYVSNANSLSILYENAVATQQQQTQLAQSALKAGIAQLHKVTESSSAATAAAENPDQDLLDLLKAVKNAVQ</sequence>
<dbReference type="RefSeq" id="WP_144432151.1">
    <property type="nucleotide sequence ID" value="NZ_CXWD01000009.1"/>
</dbReference>
<protein>
    <submittedName>
        <fullName evidence="1">Killing trait</fullName>
    </submittedName>
</protein>
<dbReference type="AlphaFoldDB" id="A0A0M7A943"/>
<dbReference type="OrthoDB" id="7679239at2"/>
<keyword evidence="2" id="KW-1185">Reference proteome</keyword>